<dbReference type="SUPFAM" id="SSF54909">
    <property type="entry name" value="Dimeric alpha+beta barrel"/>
    <property type="match status" value="1"/>
</dbReference>
<accession>A0A7W8E5W7</accession>
<dbReference type="Pfam" id="PF07045">
    <property type="entry name" value="DUF1330"/>
    <property type="match status" value="1"/>
</dbReference>
<feature type="domain" description="DUF1330" evidence="1">
    <location>
        <begin position="92"/>
        <end position="137"/>
    </location>
</feature>
<protein>
    <submittedName>
        <fullName evidence="2">Uncharacterized protein (DUF1330 family)</fullName>
    </submittedName>
</protein>
<dbReference type="EMBL" id="JACHIP010000009">
    <property type="protein sequence ID" value="MBB5060031.1"/>
    <property type="molecule type" value="Genomic_DNA"/>
</dbReference>
<dbReference type="InterPro" id="IPR010753">
    <property type="entry name" value="DUF1330"/>
</dbReference>
<proteinExistence type="predicted"/>
<dbReference type="PANTHER" id="PTHR40257">
    <property type="match status" value="1"/>
</dbReference>
<dbReference type="Gene3D" id="3.30.70.100">
    <property type="match status" value="1"/>
</dbReference>
<reference evidence="2 3" key="1">
    <citation type="submission" date="2020-08" db="EMBL/GenBank/DDBJ databases">
        <title>Genomic Encyclopedia of Type Strains, Phase IV (KMG-V): Genome sequencing to study the core and pangenomes of soil and plant-associated prokaryotes.</title>
        <authorList>
            <person name="Whitman W."/>
        </authorList>
    </citation>
    <scope>NUCLEOTIDE SEQUENCE [LARGE SCALE GENOMIC DNA]</scope>
    <source>
        <strain evidence="2 3">M8UP14</strain>
    </source>
</reference>
<dbReference type="AlphaFoldDB" id="A0A7W8E5W7"/>
<comment type="caution">
    <text evidence="2">The sequence shown here is derived from an EMBL/GenBank/DDBJ whole genome shotgun (WGS) entry which is preliminary data.</text>
</comment>
<gene>
    <name evidence="2" type="ORF">HDF16_004767</name>
</gene>
<keyword evidence="3" id="KW-1185">Reference proteome</keyword>
<evidence type="ECO:0000259" key="1">
    <source>
        <dbReference type="Pfam" id="PF07045"/>
    </source>
</evidence>
<evidence type="ECO:0000313" key="2">
    <source>
        <dbReference type="EMBL" id="MBB5060031.1"/>
    </source>
</evidence>
<sequence>MKTTEISANEVKSVEQAIQPKTPVTMLNLVRYNATALYQDGSSEVECSGREAYLQRYAPAFNQVAVAEGVTGIKVLFLGQVMGLLVGPSNDQWDEMVMVEYPDFQAFRKVTESPQYETEATPHRRAALADWRLIAVNKIDLPASS</sequence>
<dbReference type="InterPro" id="IPR011008">
    <property type="entry name" value="Dimeric_a/b-barrel"/>
</dbReference>
<evidence type="ECO:0000313" key="3">
    <source>
        <dbReference type="Proteomes" id="UP000540989"/>
    </source>
</evidence>
<name>A0A7W8E5W7_9BACT</name>
<organism evidence="2 3">
    <name type="scientific">Granulicella aggregans</name>
    <dbReference type="NCBI Taxonomy" id="474949"/>
    <lineage>
        <taxon>Bacteria</taxon>
        <taxon>Pseudomonadati</taxon>
        <taxon>Acidobacteriota</taxon>
        <taxon>Terriglobia</taxon>
        <taxon>Terriglobales</taxon>
        <taxon>Acidobacteriaceae</taxon>
        <taxon>Granulicella</taxon>
    </lineage>
</organism>
<dbReference type="PANTHER" id="PTHR40257:SF1">
    <property type="entry name" value="DUF1330 DOMAIN-CONTAINING PROTEIN"/>
    <property type="match status" value="1"/>
</dbReference>
<dbReference type="RefSeq" id="WP_184222080.1">
    <property type="nucleotide sequence ID" value="NZ_JACHIP010000009.1"/>
</dbReference>
<dbReference type="Proteomes" id="UP000540989">
    <property type="component" value="Unassembled WGS sequence"/>
</dbReference>